<keyword evidence="1" id="KW-0812">Transmembrane</keyword>
<proteinExistence type="predicted"/>
<evidence type="ECO:0000313" key="3">
    <source>
        <dbReference type="EMBL" id="OCT47911.1"/>
    </source>
</evidence>
<dbReference type="OrthoDB" id="2560628at2759"/>
<keyword evidence="4" id="KW-1185">Reference proteome</keyword>
<feature type="transmembrane region" description="Helical" evidence="1">
    <location>
        <begin position="143"/>
        <end position="166"/>
    </location>
</feature>
<name>A0A1C1CHK2_9EURO</name>
<feature type="transmembrane region" description="Helical" evidence="1">
    <location>
        <begin position="6"/>
        <end position="29"/>
    </location>
</feature>
<feature type="transmembrane region" description="Helical" evidence="1">
    <location>
        <begin position="41"/>
        <end position="61"/>
    </location>
</feature>
<dbReference type="VEuPathDB" id="FungiDB:CLCR_03658"/>
<dbReference type="InterPro" id="IPR056119">
    <property type="entry name" value="DUF7702"/>
</dbReference>
<dbReference type="eggNOG" id="ENOG502SCPV">
    <property type="taxonomic scope" value="Eukaryota"/>
</dbReference>
<dbReference type="VEuPathDB" id="FungiDB:G647_04443"/>
<dbReference type="STRING" id="86049.A0A1C1CHK2"/>
<evidence type="ECO:0000259" key="2">
    <source>
        <dbReference type="Pfam" id="PF24800"/>
    </source>
</evidence>
<comment type="caution">
    <text evidence="3">The sequence shown here is derived from an EMBL/GenBank/DDBJ whole genome shotgun (WGS) entry which is preliminary data.</text>
</comment>
<dbReference type="Pfam" id="PF24800">
    <property type="entry name" value="DUF7702"/>
    <property type="match status" value="1"/>
</dbReference>
<feature type="transmembrane region" description="Helical" evidence="1">
    <location>
        <begin position="218"/>
        <end position="242"/>
    </location>
</feature>
<dbReference type="EMBL" id="LGRB01000013">
    <property type="protein sequence ID" value="OCT47911.1"/>
    <property type="molecule type" value="Genomic_DNA"/>
</dbReference>
<dbReference type="PANTHER" id="PTHR42109">
    <property type="entry name" value="UNPLACED GENOMIC SCAFFOLD UM_SCAF_CONTIG_1.265, WHOLE GENOME SHOTGUN SEQUENCE"/>
    <property type="match status" value="1"/>
</dbReference>
<accession>A0A1C1CHK2</accession>
<reference evidence="4" key="1">
    <citation type="submission" date="2015-07" db="EMBL/GenBank/DDBJ databases">
        <authorList>
            <person name="Teixeira M.M."/>
            <person name="Souza R.C."/>
            <person name="Almeida L.G."/>
            <person name="Vicente V.A."/>
            <person name="de Hoog S."/>
            <person name="Bocca A.L."/>
            <person name="de Almeida S.R."/>
            <person name="Vasconcelos A.T."/>
            <person name="Felipe M.S."/>
        </authorList>
    </citation>
    <scope>NUCLEOTIDE SEQUENCE [LARGE SCALE GENOMIC DNA]</scope>
    <source>
        <strain evidence="4">KSF</strain>
    </source>
</reference>
<feature type="transmembrane region" description="Helical" evidence="1">
    <location>
        <begin position="73"/>
        <end position="93"/>
    </location>
</feature>
<dbReference type="PANTHER" id="PTHR42109:SF2">
    <property type="entry name" value="INTEGRAL MEMBRANE PROTEIN"/>
    <property type="match status" value="1"/>
</dbReference>
<dbReference type="Proteomes" id="UP000094526">
    <property type="component" value="Unassembled WGS sequence"/>
</dbReference>
<gene>
    <name evidence="3" type="ORF">CLCR_03658</name>
</gene>
<evidence type="ECO:0000313" key="4">
    <source>
        <dbReference type="Proteomes" id="UP000094526"/>
    </source>
</evidence>
<keyword evidence="1" id="KW-1133">Transmembrane helix</keyword>
<protein>
    <recommendedName>
        <fullName evidence="2">DUF7702 domain-containing protein</fullName>
    </recommendedName>
</protein>
<organism evidence="3 4">
    <name type="scientific">Cladophialophora carrionii</name>
    <dbReference type="NCBI Taxonomy" id="86049"/>
    <lineage>
        <taxon>Eukaryota</taxon>
        <taxon>Fungi</taxon>
        <taxon>Dikarya</taxon>
        <taxon>Ascomycota</taxon>
        <taxon>Pezizomycotina</taxon>
        <taxon>Eurotiomycetes</taxon>
        <taxon>Chaetothyriomycetidae</taxon>
        <taxon>Chaetothyriales</taxon>
        <taxon>Herpotrichiellaceae</taxon>
        <taxon>Cladophialophora</taxon>
    </lineage>
</organism>
<evidence type="ECO:0000256" key="1">
    <source>
        <dbReference type="SAM" id="Phobius"/>
    </source>
</evidence>
<keyword evidence="1" id="KW-0472">Membrane</keyword>
<feature type="domain" description="DUF7702" evidence="2">
    <location>
        <begin position="9"/>
        <end position="243"/>
    </location>
</feature>
<feature type="transmembrane region" description="Helical" evidence="1">
    <location>
        <begin position="105"/>
        <end position="123"/>
    </location>
</feature>
<sequence>MAISAFEILDITELIFFFPALFVSAYVVYKHGHRKHLGWRFLVMICLFRLVGAISSLVSIHHPSQGLTITYDIMNSFGLSATLCTALGLLDRVNNGMDGHGLSPRVFRVLHLPSLAGLILSIIGSTNVFSSDPSDVSTGFSELKAAVCLFLVVFIADVLIAGLSFLRIAHVQTGDRRLLFAVVAALPFMAVRMVFSLLCIFANDPKWFSSWSLERNAIILHGAMGVLMEAIIVTIFICAGLATDPAVKPLAHEGKVAYDFSARSV</sequence>
<dbReference type="AlphaFoldDB" id="A0A1C1CHK2"/>
<feature type="transmembrane region" description="Helical" evidence="1">
    <location>
        <begin position="178"/>
        <end position="198"/>
    </location>
</feature>